<accession>A0A2H0USR0</accession>
<reference evidence="4" key="1">
    <citation type="submission" date="2017-09" db="EMBL/GenBank/DDBJ databases">
        <title>Depth-based differentiation of microbial function through sediment-hosted aquifers and enrichment of novel symbionts in the deep terrestrial subsurface.</title>
        <authorList>
            <person name="Probst A.J."/>
            <person name="Ladd B."/>
            <person name="Jarett J.K."/>
            <person name="Geller-Mcgrath D.E."/>
            <person name="Sieber C.M.K."/>
            <person name="Emerson J.B."/>
            <person name="Anantharaman K."/>
            <person name="Thomas B.C."/>
            <person name="Malmstrom R."/>
            <person name="Stieglmeier M."/>
            <person name="Klingl A."/>
            <person name="Woyke T."/>
            <person name="Ryan C.M."/>
            <person name="Banfield J.F."/>
        </authorList>
    </citation>
    <scope>NUCLEOTIDE SEQUENCE [LARGE SCALE GENOMIC DNA]</scope>
</reference>
<comment type="caution">
    <text evidence="3">The sequence shown here is derived from an EMBL/GenBank/DDBJ whole genome shotgun (WGS) entry which is preliminary data.</text>
</comment>
<keyword evidence="1" id="KW-0472">Membrane</keyword>
<organism evidence="3 4">
    <name type="scientific">Candidatus Harrisonbacteria bacterium CG10_big_fil_rev_8_21_14_0_10_40_38</name>
    <dbReference type="NCBI Taxonomy" id="1974583"/>
    <lineage>
        <taxon>Bacteria</taxon>
        <taxon>Candidatus Harrisoniibacteriota</taxon>
    </lineage>
</organism>
<evidence type="ECO:0000313" key="4">
    <source>
        <dbReference type="Proteomes" id="UP000231157"/>
    </source>
</evidence>
<name>A0A2H0USR0_9BACT</name>
<dbReference type="InterPro" id="IPR043712">
    <property type="entry name" value="DUF5652"/>
</dbReference>
<feature type="transmembrane region" description="Helical" evidence="1">
    <location>
        <begin position="38"/>
        <end position="62"/>
    </location>
</feature>
<evidence type="ECO:0000256" key="1">
    <source>
        <dbReference type="SAM" id="Phobius"/>
    </source>
</evidence>
<evidence type="ECO:0000313" key="3">
    <source>
        <dbReference type="EMBL" id="PIR89413.1"/>
    </source>
</evidence>
<feature type="transmembrane region" description="Helical" evidence="1">
    <location>
        <begin position="12"/>
        <end position="32"/>
    </location>
</feature>
<sequence>MLIGQYLASHPFLIAALVVWTLPWKGVALWKAGRRKDLAWFVALLLVNTLGVLEIIYIFMVANRPKK</sequence>
<gene>
    <name evidence="3" type="ORF">COU07_00745</name>
</gene>
<dbReference type="EMBL" id="PFAZ01000001">
    <property type="protein sequence ID" value="PIR89413.1"/>
    <property type="molecule type" value="Genomic_DNA"/>
</dbReference>
<keyword evidence="1" id="KW-1133">Transmembrane helix</keyword>
<dbReference type="Pfam" id="PF18893">
    <property type="entry name" value="DUF5652"/>
    <property type="match status" value="1"/>
</dbReference>
<keyword evidence="1" id="KW-0812">Transmembrane</keyword>
<dbReference type="Proteomes" id="UP000231157">
    <property type="component" value="Unassembled WGS sequence"/>
</dbReference>
<evidence type="ECO:0000259" key="2">
    <source>
        <dbReference type="Pfam" id="PF18893"/>
    </source>
</evidence>
<dbReference type="AlphaFoldDB" id="A0A2H0USR0"/>
<proteinExistence type="predicted"/>
<protein>
    <recommendedName>
        <fullName evidence="2">DUF5652 domain-containing protein</fullName>
    </recommendedName>
</protein>
<feature type="domain" description="DUF5652" evidence="2">
    <location>
        <begin position="5"/>
        <end position="66"/>
    </location>
</feature>